<dbReference type="Proteomes" id="UP001597221">
    <property type="component" value="Unassembled WGS sequence"/>
</dbReference>
<sequence length="124" mass="14108">MKQTIKDKTMSFLELVASGKIRDAYEKYASPDFRHHNLYFKGDAESLISAMEESAAKNPDKVFEIKHTVTENDMVAVHSHVRQHPNDPGGVVVHLFRFSNELIIELWDVGQQIPENSPNENGPF</sequence>
<dbReference type="InterPro" id="IPR037401">
    <property type="entry name" value="SnoaL-like"/>
</dbReference>
<dbReference type="SUPFAM" id="SSF54427">
    <property type="entry name" value="NTF2-like"/>
    <property type="match status" value="1"/>
</dbReference>
<keyword evidence="3" id="KW-1185">Reference proteome</keyword>
<feature type="domain" description="SnoaL-like" evidence="1">
    <location>
        <begin position="12"/>
        <end position="105"/>
    </location>
</feature>
<dbReference type="RefSeq" id="WP_379598623.1">
    <property type="nucleotide sequence ID" value="NZ_JBHUDE010000150.1"/>
</dbReference>
<reference evidence="3" key="1">
    <citation type="journal article" date="2019" name="Int. J. Syst. Evol. Microbiol.">
        <title>The Global Catalogue of Microorganisms (GCM) 10K type strain sequencing project: providing services to taxonomists for standard genome sequencing and annotation.</title>
        <authorList>
            <consortium name="The Broad Institute Genomics Platform"/>
            <consortium name="The Broad Institute Genome Sequencing Center for Infectious Disease"/>
            <person name="Wu L."/>
            <person name="Ma J."/>
        </authorList>
    </citation>
    <scope>NUCLEOTIDE SEQUENCE [LARGE SCALE GENOMIC DNA]</scope>
    <source>
        <strain evidence="3">CGMCC 1.12376</strain>
    </source>
</reference>
<dbReference type="InterPro" id="IPR032710">
    <property type="entry name" value="NTF2-like_dom_sf"/>
</dbReference>
<organism evidence="2 3">
    <name type="scientific">Oceanobacillus luteolus</name>
    <dbReference type="NCBI Taxonomy" id="1274358"/>
    <lineage>
        <taxon>Bacteria</taxon>
        <taxon>Bacillati</taxon>
        <taxon>Bacillota</taxon>
        <taxon>Bacilli</taxon>
        <taxon>Bacillales</taxon>
        <taxon>Bacillaceae</taxon>
        <taxon>Oceanobacillus</taxon>
    </lineage>
</organism>
<gene>
    <name evidence="2" type="ORF">ACFSBH_16400</name>
</gene>
<dbReference type="Gene3D" id="3.10.450.50">
    <property type="match status" value="1"/>
</dbReference>
<dbReference type="EMBL" id="JBHUDE010000150">
    <property type="protein sequence ID" value="MFD1609199.1"/>
    <property type="molecule type" value="Genomic_DNA"/>
</dbReference>
<name>A0ABW4HWL4_9BACI</name>
<comment type="caution">
    <text evidence="2">The sequence shown here is derived from an EMBL/GenBank/DDBJ whole genome shotgun (WGS) entry which is preliminary data.</text>
</comment>
<evidence type="ECO:0000313" key="2">
    <source>
        <dbReference type="EMBL" id="MFD1609199.1"/>
    </source>
</evidence>
<evidence type="ECO:0000313" key="3">
    <source>
        <dbReference type="Proteomes" id="UP001597221"/>
    </source>
</evidence>
<protein>
    <submittedName>
        <fullName evidence="2">Nuclear transport factor 2 family protein</fullName>
    </submittedName>
</protein>
<evidence type="ECO:0000259" key="1">
    <source>
        <dbReference type="Pfam" id="PF12680"/>
    </source>
</evidence>
<proteinExistence type="predicted"/>
<accession>A0ABW4HWL4</accession>
<dbReference type="Pfam" id="PF12680">
    <property type="entry name" value="SnoaL_2"/>
    <property type="match status" value="1"/>
</dbReference>